<accession>A0A507QSW8</accession>
<evidence type="ECO:0000256" key="6">
    <source>
        <dbReference type="ARBA" id="ARBA00030806"/>
    </source>
</evidence>
<feature type="compositionally biased region" description="Basic residues" evidence="10">
    <location>
        <begin position="606"/>
        <end position="618"/>
    </location>
</feature>
<dbReference type="EC" id="1.2.1.16" evidence="9"/>
<dbReference type="EMBL" id="VIFY01000070">
    <property type="protein sequence ID" value="TQB72074.1"/>
    <property type="molecule type" value="Genomic_DNA"/>
</dbReference>
<feature type="compositionally biased region" description="Basic and acidic residues" evidence="10">
    <location>
        <begin position="292"/>
        <end position="311"/>
    </location>
</feature>
<comment type="caution">
    <text evidence="13">The sequence shown here is derived from an EMBL/GenBank/DDBJ whole genome shotgun (WGS) entry which is preliminary data.</text>
</comment>
<dbReference type="PANTHER" id="PTHR43353:SF5">
    <property type="entry name" value="SUCCINATE-SEMIALDEHYDE DEHYDROGENASE, MITOCHONDRIAL"/>
    <property type="match status" value="1"/>
</dbReference>
<dbReference type="PANTHER" id="PTHR43353">
    <property type="entry name" value="SUCCINATE-SEMIALDEHYDE DEHYDROGENASE, MITOCHONDRIAL"/>
    <property type="match status" value="1"/>
</dbReference>
<dbReference type="UniPathway" id="UPA00733"/>
<proteinExistence type="inferred from homology"/>
<feature type="compositionally biased region" description="Polar residues" evidence="10">
    <location>
        <begin position="33"/>
        <end position="53"/>
    </location>
</feature>
<feature type="compositionally biased region" description="Low complexity" evidence="10">
    <location>
        <begin position="549"/>
        <end position="563"/>
    </location>
</feature>
<dbReference type="STRING" id="5098.A0A507QSW8"/>
<reference evidence="13 14" key="1">
    <citation type="submission" date="2019-06" db="EMBL/GenBank/DDBJ databases">
        <title>Wine fermentation using esterase from Monascus purpureus.</title>
        <authorList>
            <person name="Geng C."/>
            <person name="Zhang Y."/>
        </authorList>
    </citation>
    <scope>NUCLEOTIDE SEQUENCE [LARGE SCALE GENOMIC DNA]</scope>
    <source>
        <strain evidence="13">HQ1</strain>
    </source>
</reference>
<evidence type="ECO:0000256" key="7">
    <source>
        <dbReference type="ARBA" id="ARBA00050387"/>
    </source>
</evidence>
<dbReference type="GO" id="GO:0009450">
    <property type="term" value="P:gamma-aminobutyric acid catabolic process"/>
    <property type="evidence" value="ECO:0007669"/>
    <property type="project" value="UniProtKB-UniPathway"/>
</dbReference>
<evidence type="ECO:0000259" key="11">
    <source>
        <dbReference type="Pfam" id="PF00171"/>
    </source>
</evidence>
<organism evidence="13 14">
    <name type="scientific">Monascus purpureus</name>
    <name type="common">Red mold</name>
    <name type="synonym">Monascus anka</name>
    <dbReference type="NCBI Taxonomy" id="5098"/>
    <lineage>
        <taxon>Eukaryota</taxon>
        <taxon>Fungi</taxon>
        <taxon>Dikarya</taxon>
        <taxon>Ascomycota</taxon>
        <taxon>Pezizomycotina</taxon>
        <taxon>Eurotiomycetes</taxon>
        <taxon>Eurotiomycetidae</taxon>
        <taxon>Eurotiales</taxon>
        <taxon>Aspergillaceae</taxon>
        <taxon>Monascus</taxon>
    </lineage>
</organism>
<comment type="catalytic activity">
    <reaction evidence="7">
        <text>succinate semialdehyde + NADP(+) + H2O = succinate + NADPH + 2 H(+)</text>
        <dbReference type="Rhea" id="RHEA:13213"/>
        <dbReference type="ChEBI" id="CHEBI:15377"/>
        <dbReference type="ChEBI" id="CHEBI:15378"/>
        <dbReference type="ChEBI" id="CHEBI:30031"/>
        <dbReference type="ChEBI" id="CHEBI:57706"/>
        <dbReference type="ChEBI" id="CHEBI:57783"/>
        <dbReference type="ChEBI" id="CHEBI:58349"/>
        <dbReference type="EC" id="1.2.1.16"/>
    </reaction>
</comment>
<gene>
    <name evidence="13" type="primary">UGA2</name>
    <name evidence="13" type="ORF">MPDQ_007146</name>
</gene>
<feature type="compositionally biased region" description="Pro residues" evidence="10">
    <location>
        <begin position="564"/>
        <end position="576"/>
    </location>
</feature>
<evidence type="ECO:0000256" key="3">
    <source>
        <dbReference type="ARBA" id="ARBA00013051"/>
    </source>
</evidence>
<feature type="domain" description="Rrn9" evidence="12">
    <location>
        <begin position="164"/>
        <end position="232"/>
    </location>
</feature>
<comment type="pathway">
    <text evidence="1">Amino-acid degradation; 4-aminobutanoate degradation.</text>
</comment>
<feature type="region of interest" description="Disordered" evidence="10">
    <location>
        <begin position="115"/>
        <end position="135"/>
    </location>
</feature>
<name>A0A507QSW8_MONPU</name>
<dbReference type="NCBIfam" id="TIGR01780">
    <property type="entry name" value="SSADH"/>
    <property type="match status" value="1"/>
</dbReference>
<protein>
    <recommendedName>
        <fullName evidence="4">Succinate-semialdehyde dehydrogenase, mitochondrial</fullName>
        <ecNumber evidence="9">1.2.1.16</ecNumber>
        <ecNumber evidence="3">1.2.1.24</ecNumber>
    </recommendedName>
    <alternativeName>
        <fullName evidence="6">NAD(+)-dependent succinic semialdehyde dehydrogenase</fullName>
    </alternativeName>
</protein>
<feature type="compositionally biased region" description="Low complexity" evidence="10">
    <location>
        <begin position="17"/>
        <end position="28"/>
    </location>
</feature>
<dbReference type="Gene3D" id="3.40.309.10">
    <property type="entry name" value="Aldehyde Dehydrogenase, Chain A, domain 2"/>
    <property type="match status" value="1"/>
</dbReference>
<dbReference type="InterPro" id="IPR016161">
    <property type="entry name" value="Ald_DH/histidinol_DH"/>
</dbReference>
<sequence length="1111" mass="122317">MSSPSTNQFNIQSSLIPPQSAQPYPYQSIFGGPSSQDVNAQSQSYNHQRTTGTAEVENDLDMEEQLIDGIVDQSASDDGTYQASDEEDAILSESAKTGSGRHATKIGMRSTISQVQRNKNSHLLPSSSPSPSLPPHAHRLNRFQGSEATWWRITLEERQNAQALETIRARDLAAHLYNAYALRVRARGIAQRTLKGKNADKLRNEDQPFAPPKRWTAWPMPAREVPRADEALRREEDDVWTLRRQPDMRPSAELEESLIAIMLKTAKEKFEERDWDEPEGGRSTSVLRRRKGVDSDHHESTDDERHYKSDPESAGEVSLRPVIQADDETSRQQLRPLSRRIISQVDQLLLSLHHTRKNDLSLPVESSATEGQTDTTDTDSQFSDASRSRRVHMKTNKSQSRSRKRRRISKIRVNDDSSKFSASNVPSAADLQPSRHLAKFGLRDWSQVLGLASMTGLPSDAVMRAAKRCSDLFHEDMEFRSFKEGKMSQVKKNEGPPVWVYSESESQDEDYEDRHEREPVPSASPSPRLSRSQSRGRSRLRPKSLQVDSSAANRATSTSAPGTSPVPPPPSSPPVPSFLAVYIPDGSPVPEPESQRDESISAATSKGRRVKNKGKGEHRKQDLLNDPSLFIEKAYVNGAWVDSQSGKTFEVYDPASGKLIGTCPEFDVADAEKAIEAAREAFPKFRNTLARERSRMLRRWYQLMVDNAEDLATLITWENGKPLADAKGEVNYAAGFFEWFSEEAPRIYGDTIPSSVAGNRVITVKQPVGVCSLLTPWNFPAAMITRKAAPALAAGCTVVIKTPGETPFTANALAELAHRAGIPKGVVNIVTASRNTPEVGELLTTHPEVRKVSFTGSTNVGKLLMKQASSTLKKVSWELGGNAPFIVFDDVEDLDAAVTGAIASKFRSSGQTCVCANRIYVQKGVYDEFAKRFAEKVKNFKLGGGFVDGITHGPVIHERAVEKVAEHVRDAEAKGAKVIVGGKRASELGPNFFHLTVLTGMNKDMRLASEETFGPVAGLFPFETEKEVVELANQAEVGLAGYFYSGNVKRIFRVAEALEVGMVGVNTGLISDVASPFGGVKQSGFGREGSKYGVDEFVVVKSITFGGINPL</sequence>
<feature type="compositionally biased region" description="Basic residues" evidence="10">
    <location>
        <begin position="388"/>
        <end position="410"/>
    </location>
</feature>
<feature type="region of interest" description="Disordered" evidence="10">
    <location>
        <begin position="270"/>
        <end position="334"/>
    </location>
</feature>
<evidence type="ECO:0000313" key="13">
    <source>
        <dbReference type="EMBL" id="TQB72074.1"/>
    </source>
</evidence>
<feature type="compositionally biased region" description="Low complexity" evidence="10">
    <location>
        <begin position="520"/>
        <end position="533"/>
    </location>
</feature>
<keyword evidence="5" id="KW-0560">Oxidoreductase</keyword>
<dbReference type="InterPro" id="IPR016162">
    <property type="entry name" value="Ald_DH_N"/>
</dbReference>
<dbReference type="PROSITE" id="PS00070">
    <property type="entry name" value="ALDEHYDE_DEHYDR_CYS"/>
    <property type="match status" value="1"/>
</dbReference>
<dbReference type="FunFam" id="3.40.309.10:FF:000004">
    <property type="entry name" value="Succinate-semialdehyde dehydrogenase I"/>
    <property type="match status" value="1"/>
</dbReference>
<dbReference type="SUPFAM" id="SSF53720">
    <property type="entry name" value="ALDH-like"/>
    <property type="match status" value="1"/>
</dbReference>
<evidence type="ECO:0000256" key="9">
    <source>
        <dbReference type="ARBA" id="ARBA00067047"/>
    </source>
</evidence>
<feature type="compositionally biased region" description="Polar residues" evidence="10">
    <location>
        <begin position="1"/>
        <end position="16"/>
    </location>
</feature>
<feature type="region of interest" description="Disordered" evidence="10">
    <location>
        <begin position="361"/>
        <end position="430"/>
    </location>
</feature>
<dbReference type="GO" id="GO:0004777">
    <property type="term" value="F:succinate-semialdehyde dehydrogenase (NAD+) activity"/>
    <property type="evidence" value="ECO:0007669"/>
    <property type="project" value="UniProtKB-EC"/>
</dbReference>
<dbReference type="InterPro" id="IPR016163">
    <property type="entry name" value="Ald_DH_C"/>
</dbReference>
<evidence type="ECO:0000256" key="8">
    <source>
        <dbReference type="ARBA" id="ARBA00052698"/>
    </source>
</evidence>
<dbReference type="InterPro" id="IPR050740">
    <property type="entry name" value="Aldehyde_DH_Superfamily"/>
</dbReference>
<dbReference type="FunFam" id="3.40.605.10:FF:000005">
    <property type="entry name" value="Succinate-semialdehyde dehydrogenase I"/>
    <property type="match status" value="1"/>
</dbReference>
<evidence type="ECO:0000259" key="12">
    <source>
        <dbReference type="Pfam" id="PF10680"/>
    </source>
</evidence>
<dbReference type="Pfam" id="PF10680">
    <property type="entry name" value="RRN9"/>
    <property type="match status" value="1"/>
</dbReference>
<evidence type="ECO:0000256" key="1">
    <source>
        <dbReference type="ARBA" id="ARBA00005176"/>
    </source>
</evidence>
<dbReference type="Proteomes" id="UP000319663">
    <property type="component" value="Unassembled WGS sequence"/>
</dbReference>
<dbReference type="CDD" id="cd07103">
    <property type="entry name" value="ALDH_F5_SSADH_GabD"/>
    <property type="match status" value="1"/>
</dbReference>
<feature type="domain" description="Aldehyde dehydrogenase" evidence="11">
    <location>
        <begin position="640"/>
        <end position="1103"/>
    </location>
</feature>
<comment type="catalytic activity">
    <reaction evidence="8">
        <text>succinate semialdehyde + NAD(+) + H2O = succinate + NADH + 2 H(+)</text>
        <dbReference type="Rhea" id="RHEA:13217"/>
        <dbReference type="ChEBI" id="CHEBI:15377"/>
        <dbReference type="ChEBI" id="CHEBI:15378"/>
        <dbReference type="ChEBI" id="CHEBI:30031"/>
        <dbReference type="ChEBI" id="CHEBI:57540"/>
        <dbReference type="ChEBI" id="CHEBI:57706"/>
        <dbReference type="ChEBI" id="CHEBI:57945"/>
        <dbReference type="EC" id="1.2.1.16"/>
    </reaction>
</comment>
<feature type="region of interest" description="Disordered" evidence="10">
    <location>
        <begin position="1"/>
        <end position="59"/>
    </location>
</feature>
<dbReference type="InterPro" id="IPR016160">
    <property type="entry name" value="Ald_DH_CS_CYS"/>
</dbReference>
<dbReference type="EC" id="1.2.1.24" evidence="3"/>
<evidence type="ECO:0000256" key="4">
    <source>
        <dbReference type="ARBA" id="ARBA00019842"/>
    </source>
</evidence>
<dbReference type="InterPro" id="IPR019622">
    <property type="entry name" value="Rrn9_dom"/>
</dbReference>
<dbReference type="InterPro" id="IPR010102">
    <property type="entry name" value="Succ_semiAld_DH"/>
</dbReference>
<dbReference type="GO" id="GO:0005737">
    <property type="term" value="C:cytoplasm"/>
    <property type="evidence" value="ECO:0007669"/>
    <property type="project" value="TreeGrafter"/>
</dbReference>
<dbReference type="AlphaFoldDB" id="A0A507QSW8"/>
<comment type="similarity">
    <text evidence="2">Belongs to the aldehyde dehydrogenase family.</text>
</comment>
<evidence type="ECO:0000256" key="2">
    <source>
        <dbReference type="ARBA" id="ARBA00009986"/>
    </source>
</evidence>
<evidence type="ECO:0000256" key="5">
    <source>
        <dbReference type="ARBA" id="ARBA00023002"/>
    </source>
</evidence>
<dbReference type="Gene3D" id="3.40.605.10">
    <property type="entry name" value="Aldehyde Dehydrogenase, Chain A, domain 1"/>
    <property type="match status" value="1"/>
</dbReference>
<dbReference type="InterPro" id="IPR015590">
    <property type="entry name" value="Aldehyde_DH_dom"/>
</dbReference>
<feature type="region of interest" description="Disordered" evidence="10">
    <location>
        <begin position="486"/>
        <end position="621"/>
    </location>
</feature>
<keyword evidence="14" id="KW-1185">Reference proteome</keyword>
<dbReference type="Pfam" id="PF00171">
    <property type="entry name" value="Aldedh"/>
    <property type="match status" value="1"/>
</dbReference>
<evidence type="ECO:0000313" key="14">
    <source>
        <dbReference type="Proteomes" id="UP000319663"/>
    </source>
</evidence>
<evidence type="ECO:0000256" key="10">
    <source>
        <dbReference type="SAM" id="MobiDB-lite"/>
    </source>
</evidence>